<protein>
    <recommendedName>
        <fullName evidence="4">YtxH domain-containing protein</fullName>
    </recommendedName>
</protein>
<keyword evidence="1" id="KW-0472">Membrane</keyword>
<accession>A0A4U1C8C8</accession>
<dbReference type="Proteomes" id="UP000308181">
    <property type="component" value="Unassembled WGS sequence"/>
</dbReference>
<dbReference type="OrthoDB" id="798698at2"/>
<dbReference type="AlphaFoldDB" id="A0A4U1C8C8"/>
<name>A0A4U1C8C8_9SPHI</name>
<comment type="caution">
    <text evidence="2">The sequence shown here is derived from an EMBL/GenBank/DDBJ whole genome shotgun (WGS) entry which is preliminary data.</text>
</comment>
<keyword evidence="1" id="KW-0812">Transmembrane</keyword>
<keyword evidence="1" id="KW-1133">Transmembrane helix</keyword>
<evidence type="ECO:0000256" key="1">
    <source>
        <dbReference type="SAM" id="Phobius"/>
    </source>
</evidence>
<evidence type="ECO:0008006" key="4">
    <source>
        <dbReference type="Google" id="ProtNLM"/>
    </source>
</evidence>
<evidence type="ECO:0000313" key="3">
    <source>
        <dbReference type="Proteomes" id="UP000308181"/>
    </source>
</evidence>
<evidence type="ECO:0000313" key="2">
    <source>
        <dbReference type="EMBL" id="TKC00944.1"/>
    </source>
</evidence>
<dbReference type="RefSeq" id="WP_136825149.1">
    <property type="nucleotide sequence ID" value="NZ_SWBP01000001.1"/>
</dbReference>
<dbReference type="EMBL" id="SWBP01000001">
    <property type="protein sequence ID" value="TKC00944.1"/>
    <property type="molecule type" value="Genomic_DNA"/>
</dbReference>
<sequence>MENTKNSKVAMAIIAGLAVGAATWYFMNSKNGRQHWETLLDAANDITDKFKKASLESSKSISNHVSNVSSLLKDGIKIS</sequence>
<organism evidence="2 3">
    <name type="scientific">Pedobacter cryophilus</name>
    <dbReference type="NCBI Taxonomy" id="2571271"/>
    <lineage>
        <taxon>Bacteria</taxon>
        <taxon>Pseudomonadati</taxon>
        <taxon>Bacteroidota</taxon>
        <taxon>Sphingobacteriia</taxon>
        <taxon>Sphingobacteriales</taxon>
        <taxon>Sphingobacteriaceae</taxon>
        <taxon>Pedobacter</taxon>
    </lineage>
</organism>
<keyword evidence="3" id="KW-1185">Reference proteome</keyword>
<proteinExistence type="predicted"/>
<reference evidence="2 3" key="1">
    <citation type="submission" date="2019-04" db="EMBL/GenBank/DDBJ databases">
        <title>Pedobacter sp. AR-3-17 sp. nov., isolated from Arctic soil.</title>
        <authorList>
            <person name="Dahal R.H."/>
            <person name="Kim D.-U."/>
        </authorList>
    </citation>
    <scope>NUCLEOTIDE SEQUENCE [LARGE SCALE GENOMIC DNA]</scope>
    <source>
        <strain evidence="2 3">AR-3-17</strain>
    </source>
</reference>
<feature type="transmembrane region" description="Helical" evidence="1">
    <location>
        <begin position="9"/>
        <end position="27"/>
    </location>
</feature>
<gene>
    <name evidence="2" type="ORF">FA046_04500</name>
</gene>